<evidence type="ECO:0000313" key="4">
    <source>
        <dbReference type="Proteomes" id="UP000434580"/>
    </source>
</evidence>
<name>A0A5S9PE23_9GAMM</name>
<evidence type="ECO:0000313" key="3">
    <source>
        <dbReference type="EMBL" id="CAA0102057.1"/>
    </source>
</evidence>
<reference evidence="3 4" key="1">
    <citation type="submission" date="2019-11" db="EMBL/GenBank/DDBJ databases">
        <authorList>
            <person name="Holert J."/>
        </authorList>
    </citation>
    <scope>NUCLEOTIDE SEQUENCE [LARGE SCALE GENOMIC DNA]</scope>
    <source>
        <strain evidence="3">BC5_2</strain>
    </source>
</reference>
<dbReference type="PROSITE" id="PS51257">
    <property type="entry name" value="PROKAR_LIPOPROTEIN"/>
    <property type="match status" value="1"/>
</dbReference>
<organism evidence="3 4">
    <name type="scientific">BD1-7 clade bacterium</name>
    <dbReference type="NCBI Taxonomy" id="2029982"/>
    <lineage>
        <taxon>Bacteria</taxon>
        <taxon>Pseudomonadati</taxon>
        <taxon>Pseudomonadota</taxon>
        <taxon>Gammaproteobacteria</taxon>
        <taxon>Cellvibrionales</taxon>
        <taxon>Spongiibacteraceae</taxon>
        <taxon>BD1-7 clade</taxon>
    </lineage>
</organism>
<feature type="signal peptide" evidence="2">
    <location>
        <begin position="1"/>
        <end position="22"/>
    </location>
</feature>
<gene>
    <name evidence="3" type="ORF">DPBNPPHM_03961</name>
</gene>
<dbReference type="Proteomes" id="UP000434580">
    <property type="component" value="Unassembled WGS sequence"/>
</dbReference>
<keyword evidence="2" id="KW-0732">Signal</keyword>
<evidence type="ECO:0000256" key="1">
    <source>
        <dbReference type="SAM" id="MobiDB-lite"/>
    </source>
</evidence>
<sequence length="49" mass="5515">MKHTIKYLLPLLACSVLLSACIEETPTPEPPAEEAAVWDQSSWDDSNWQ</sequence>
<feature type="region of interest" description="Disordered" evidence="1">
    <location>
        <begin position="25"/>
        <end position="49"/>
    </location>
</feature>
<evidence type="ECO:0000256" key="2">
    <source>
        <dbReference type="SAM" id="SignalP"/>
    </source>
</evidence>
<dbReference type="AlphaFoldDB" id="A0A5S9PE23"/>
<proteinExistence type="predicted"/>
<protein>
    <submittedName>
        <fullName evidence="3">Uncharacterized protein</fullName>
    </submittedName>
</protein>
<dbReference type="EMBL" id="CACSII010000010">
    <property type="protein sequence ID" value="CAA0102057.1"/>
    <property type="molecule type" value="Genomic_DNA"/>
</dbReference>
<feature type="compositionally biased region" description="Polar residues" evidence="1">
    <location>
        <begin position="39"/>
        <end position="49"/>
    </location>
</feature>
<feature type="chain" id="PRO_5030138017" evidence="2">
    <location>
        <begin position="23"/>
        <end position="49"/>
    </location>
</feature>
<accession>A0A5S9PE23</accession>